<dbReference type="AlphaFoldDB" id="A0A0N8QNE6"/>
<comment type="caution">
    <text evidence="9">The sequence shown here is derived from an EMBL/GenBank/DDBJ whole genome shotgun (WGS) entry which is preliminary data.</text>
</comment>
<feature type="domain" description="Tryptophan synthase beta chain-like PALP" evidence="7">
    <location>
        <begin position="92"/>
        <end position="327"/>
    </location>
</feature>
<dbReference type="NCBIfam" id="TIGR00260">
    <property type="entry name" value="thrC"/>
    <property type="match status" value="1"/>
</dbReference>
<evidence type="ECO:0000256" key="1">
    <source>
        <dbReference type="ARBA" id="ARBA00001933"/>
    </source>
</evidence>
<organism evidence="9 10">
    <name type="scientific">Pseudomonas syringae pv. antirrhini</name>
    <dbReference type="NCBI Taxonomy" id="251702"/>
    <lineage>
        <taxon>Bacteria</taxon>
        <taxon>Pseudomonadati</taxon>
        <taxon>Pseudomonadota</taxon>
        <taxon>Gammaproteobacteria</taxon>
        <taxon>Pseudomonadales</taxon>
        <taxon>Pseudomonadaceae</taxon>
        <taxon>Pseudomonas</taxon>
    </lineage>
</organism>
<dbReference type="InterPro" id="IPR004450">
    <property type="entry name" value="Thr_synthase-like"/>
</dbReference>
<evidence type="ECO:0000256" key="2">
    <source>
        <dbReference type="ARBA" id="ARBA00005517"/>
    </source>
</evidence>
<gene>
    <name evidence="9" type="ORF">ALO88_200010</name>
</gene>
<dbReference type="PATRIC" id="fig|251702.3.peg.4901"/>
<proteinExistence type="inferred from homology"/>
<protein>
    <recommendedName>
        <fullName evidence="5">Threonine synthase</fullName>
        <ecNumber evidence="5">4.2.3.1</ecNumber>
    </recommendedName>
</protein>
<dbReference type="Proteomes" id="UP000050425">
    <property type="component" value="Unassembled WGS sequence"/>
</dbReference>
<dbReference type="PANTHER" id="PTHR42690:SF1">
    <property type="entry name" value="THREONINE SYNTHASE-LIKE 2"/>
    <property type="match status" value="1"/>
</dbReference>
<dbReference type="InterPro" id="IPR037158">
    <property type="entry name" value="Thr_synth_N_sf"/>
</dbReference>
<dbReference type="EC" id="4.2.3.1" evidence="5"/>
<keyword evidence="3 6" id="KW-0663">Pyridoxal phosphate</keyword>
<feature type="modified residue" description="N6-(pyridoxal phosphate)lysine" evidence="6">
    <location>
        <position position="112"/>
    </location>
</feature>
<evidence type="ECO:0000256" key="6">
    <source>
        <dbReference type="PIRSR" id="PIRSR604450-51"/>
    </source>
</evidence>
<dbReference type="RefSeq" id="WP_057418582.1">
    <property type="nucleotide sequence ID" value="NZ_LJPT01000112.1"/>
</dbReference>
<dbReference type="Gene3D" id="3.90.1380.10">
    <property type="entry name" value="Threonine synthase, N-terminal domain"/>
    <property type="match status" value="1"/>
</dbReference>
<dbReference type="Pfam" id="PF14821">
    <property type="entry name" value="Thr_synth_N"/>
    <property type="match status" value="1"/>
</dbReference>
<evidence type="ECO:0000313" key="9">
    <source>
        <dbReference type="EMBL" id="KPW47374.1"/>
    </source>
</evidence>
<keyword evidence="4" id="KW-0456">Lyase</keyword>
<dbReference type="SUPFAM" id="SSF53686">
    <property type="entry name" value="Tryptophan synthase beta subunit-like PLP-dependent enzymes"/>
    <property type="match status" value="1"/>
</dbReference>
<sequence length="456" mass="49773">MQYVSTRGSAETSSFRSVVLSGIASDGGLYVPQSLPHFASDVIASWSWLPFDSLAYQVISPFVGDEIDNSTLKAILKDCYSQFDHRAVAPLQQIGQNEWLLQLHHGPTQASKDFAAQLQSRLVEHFLTPSESAFLIGATNGDTGLAAIEAFKDQPNVKVVALYPNDGVPPERSASLMGSTSEQVQLIGVDGSFDDCQTLVSRVLRNWPVKGVMPISFNSTNWIGVLAQIVFFFHSALQLGGSVRPLGFSVPGASFAEIYACFIAQKMGLPINQVIVSTNTNDALHRFINQNSYSTRELSHSLSPSMDFSLFSNLERFIWELYDHDGSAVQRLMDAFEDSGKLSIGNKQWLQARMLFDSYAVDDEQVKEELLSIFREAGTAVDPQTATGSLAGRLHRRSIGSPMVTLAQLAPSKSSRLLTELKIWNGDVPVKAHPSVNSVVLSKGDIDGLSLLLDGL</sequence>
<dbReference type="InterPro" id="IPR029144">
    <property type="entry name" value="Thr_synth_N"/>
</dbReference>
<evidence type="ECO:0000259" key="7">
    <source>
        <dbReference type="Pfam" id="PF00291"/>
    </source>
</evidence>
<dbReference type="EMBL" id="LJPT01000112">
    <property type="protein sequence ID" value="KPW47374.1"/>
    <property type="molecule type" value="Genomic_DNA"/>
</dbReference>
<dbReference type="InterPro" id="IPR036052">
    <property type="entry name" value="TrpB-like_PALP_sf"/>
</dbReference>
<feature type="domain" description="Threonine synthase N-terminal" evidence="8">
    <location>
        <begin position="2"/>
        <end position="80"/>
    </location>
</feature>
<comment type="cofactor">
    <cofactor evidence="1 6">
        <name>pyridoxal 5'-phosphate</name>
        <dbReference type="ChEBI" id="CHEBI:597326"/>
    </cofactor>
</comment>
<dbReference type="InterPro" id="IPR051166">
    <property type="entry name" value="Threonine_Synthase"/>
</dbReference>
<dbReference type="Gene3D" id="3.40.50.1100">
    <property type="match status" value="2"/>
</dbReference>
<evidence type="ECO:0000256" key="5">
    <source>
        <dbReference type="NCBIfam" id="TIGR00260"/>
    </source>
</evidence>
<dbReference type="PANTHER" id="PTHR42690">
    <property type="entry name" value="THREONINE SYNTHASE FAMILY MEMBER"/>
    <property type="match status" value="1"/>
</dbReference>
<comment type="similarity">
    <text evidence="2">Belongs to the threonine synthase family.</text>
</comment>
<dbReference type="GO" id="GO:0004795">
    <property type="term" value="F:threonine synthase activity"/>
    <property type="evidence" value="ECO:0007669"/>
    <property type="project" value="UniProtKB-UniRule"/>
</dbReference>
<accession>A0A0N8QNE6</accession>
<evidence type="ECO:0000313" key="10">
    <source>
        <dbReference type="Proteomes" id="UP000050425"/>
    </source>
</evidence>
<evidence type="ECO:0000256" key="3">
    <source>
        <dbReference type="ARBA" id="ARBA00022898"/>
    </source>
</evidence>
<name>A0A0N8QNE6_9PSED</name>
<evidence type="ECO:0000256" key="4">
    <source>
        <dbReference type="ARBA" id="ARBA00023239"/>
    </source>
</evidence>
<dbReference type="InterPro" id="IPR001926">
    <property type="entry name" value="TrpB-like_PALP"/>
</dbReference>
<reference evidence="9 10" key="1">
    <citation type="submission" date="2015-09" db="EMBL/GenBank/DDBJ databases">
        <title>Genome announcement of multiple Pseudomonas syringae strains.</title>
        <authorList>
            <person name="Thakur S."/>
            <person name="Wang P.W."/>
            <person name="Gong Y."/>
            <person name="Weir B.S."/>
            <person name="Guttman D.S."/>
        </authorList>
    </citation>
    <scope>NUCLEOTIDE SEQUENCE [LARGE SCALE GENOMIC DNA]</scope>
    <source>
        <strain evidence="9 10">ICMP4303</strain>
    </source>
</reference>
<dbReference type="GO" id="GO:0009088">
    <property type="term" value="P:threonine biosynthetic process"/>
    <property type="evidence" value="ECO:0007669"/>
    <property type="project" value="UniProtKB-UniRule"/>
</dbReference>
<evidence type="ECO:0000259" key="8">
    <source>
        <dbReference type="Pfam" id="PF14821"/>
    </source>
</evidence>
<dbReference type="Pfam" id="PF00291">
    <property type="entry name" value="PALP"/>
    <property type="match status" value="1"/>
</dbReference>